<dbReference type="PROSITE" id="PS50042">
    <property type="entry name" value="CNMP_BINDING_3"/>
    <property type="match status" value="1"/>
</dbReference>
<dbReference type="Proteomes" id="UP000613030">
    <property type="component" value="Unassembled WGS sequence"/>
</dbReference>
<evidence type="ECO:0000313" key="2">
    <source>
        <dbReference type="EMBL" id="MBL0741661.1"/>
    </source>
</evidence>
<dbReference type="Gene3D" id="2.60.120.10">
    <property type="entry name" value="Jelly Rolls"/>
    <property type="match status" value="1"/>
</dbReference>
<dbReference type="InterPro" id="IPR018490">
    <property type="entry name" value="cNMP-bd_dom_sf"/>
</dbReference>
<dbReference type="SUPFAM" id="SSF51206">
    <property type="entry name" value="cAMP-binding domain-like"/>
    <property type="match status" value="1"/>
</dbReference>
<evidence type="ECO:0000313" key="3">
    <source>
        <dbReference type="Proteomes" id="UP000613030"/>
    </source>
</evidence>
<name>A0ABS1KQE7_9BACT</name>
<keyword evidence="3" id="KW-1185">Reference proteome</keyword>
<dbReference type="EMBL" id="JAERRB010000003">
    <property type="protein sequence ID" value="MBL0741661.1"/>
    <property type="molecule type" value="Genomic_DNA"/>
</dbReference>
<sequence length="204" mass="23897">MTPEQEKLIAIFNTKIQLTDEEALALLAHWNKPTTLKRNEFLIQKGQVEAALFYVVSGSMRIFFPHRDDEICVGFAHEGNLICSYPSFIRNLPSEYYIQALAKTELISIGRQHFYALFDSYPRIERAWRMLEEEALLGKIERETEMLTFTPEERYERLLERSAHIFQTIPRKYIASYLRMTPETLSRIRPTEKNADDSRVASQS</sequence>
<dbReference type="RefSeq" id="WP_202009030.1">
    <property type="nucleotide sequence ID" value="NZ_JAERRB010000003.1"/>
</dbReference>
<reference evidence="2 3" key="1">
    <citation type="submission" date="2021-01" db="EMBL/GenBank/DDBJ databases">
        <title>Chryseolinea sp. Jin1 Genome sequencing and assembly.</title>
        <authorList>
            <person name="Kim I."/>
        </authorList>
    </citation>
    <scope>NUCLEOTIDE SEQUENCE [LARGE SCALE GENOMIC DNA]</scope>
    <source>
        <strain evidence="2 3">Jin1</strain>
    </source>
</reference>
<feature type="domain" description="Cyclic nucleotide-binding" evidence="1">
    <location>
        <begin position="15"/>
        <end position="118"/>
    </location>
</feature>
<accession>A0ABS1KQE7</accession>
<dbReference type="InterPro" id="IPR014710">
    <property type="entry name" value="RmlC-like_jellyroll"/>
</dbReference>
<protein>
    <submittedName>
        <fullName evidence="2">Crp/Fnr family transcriptional regulator</fullName>
    </submittedName>
</protein>
<dbReference type="Pfam" id="PF00027">
    <property type="entry name" value="cNMP_binding"/>
    <property type="match status" value="1"/>
</dbReference>
<proteinExistence type="predicted"/>
<organism evidence="2 3">
    <name type="scientific">Chryseolinea lacunae</name>
    <dbReference type="NCBI Taxonomy" id="2801331"/>
    <lineage>
        <taxon>Bacteria</taxon>
        <taxon>Pseudomonadati</taxon>
        <taxon>Bacteroidota</taxon>
        <taxon>Cytophagia</taxon>
        <taxon>Cytophagales</taxon>
        <taxon>Fulvivirgaceae</taxon>
        <taxon>Chryseolinea</taxon>
    </lineage>
</organism>
<comment type="caution">
    <text evidence="2">The sequence shown here is derived from an EMBL/GenBank/DDBJ whole genome shotgun (WGS) entry which is preliminary data.</text>
</comment>
<dbReference type="InterPro" id="IPR000595">
    <property type="entry name" value="cNMP-bd_dom"/>
</dbReference>
<gene>
    <name evidence="2" type="ORF">JI741_10560</name>
</gene>
<evidence type="ECO:0000259" key="1">
    <source>
        <dbReference type="PROSITE" id="PS50042"/>
    </source>
</evidence>